<evidence type="ECO:0000313" key="8">
    <source>
        <dbReference type="Proteomes" id="UP000198948"/>
    </source>
</evidence>
<evidence type="ECO:0000256" key="1">
    <source>
        <dbReference type="ARBA" id="ARBA00004752"/>
    </source>
</evidence>
<evidence type="ECO:0000256" key="3">
    <source>
        <dbReference type="HAMAP-Rule" id="MF_00208"/>
    </source>
</evidence>
<dbReference type="GO" id="GO:0008360">
    <property type="term" value="P:regulation of cell shape"/>
    <property type="evidence" value="ECO:0007669"/>
    <property type="project" value="UniProtKB-KW"/>
</dbReference>
<keyword evidence="3 4" id="KW-0132">Cell division</keyword>
<dbReference type="STRING" id="142588.SAMN04488559_10936"/>
<comment type="cofactor">
    <cofactor evidence="3">
        <name>Mg(2+)</name>
        <dbReference type="ChEBI" id="CHEBI:18420"/>
    </cofactor>
</comment>
<dbReference type="InterPro" id="IPR005761">
    <property type="entry name" value="UDP-N-AcMur-Glu-dNH2Pim_ligase"/>
</dbReference>
<dbReference type="Gene3D" id="3.40.1190.10">
    <property type="entry name" value="Mur-like, catalytic domain"/>
    <property type="match status" value="1"/>
</dbReference>
<dbReference type="Gene3D" id="3.90.190.20">
    <property type="entry name" value="Mur ligase, C-terminal domain"/>
    <property type="match status" value="1"/>
</dbReference>
<evidence type="ECO:0000256" key="2">
    <source>
        <dbReference type="ARBA" id="ARBA00005898"/>
    </source>
</evidence>
<dbReference type="InterPro" id="IPR004101">
    <property type="entry name" value="Mur_ligase_C"/>
</dbReference>
<feature type="binding site" evidence="3">
    <location>
        <position position="189"/>
    </location>
    <ligand>
        <name>UDP-N-acetyl-alpha-D-muramoyl-L-alanyl-D-glutamate</name>
        <dbReference type="ChEBI" id="CHEBI:83900"/>
    </ligand>
</feature>
<feature type="modified residue" description="N6-carboxylysine" evidence="3">
    <location>
        <position position="231"/>
    </location>
</feature>
<feature type="domain" description="Mur ligase C-terminal" evidence="5">
    <location>
        <begin position="352"/>
        <end position="479"/>
    </location>
</feature>
<dbReference type="GO" id="GO:0016881">
    <property type="term" value="F:acid-amino acid ligase activity"/>
    <property type="evidence" value="ECO:0007669"/>
    <property type="project" value="UniProtKB-UniRule"/>
</dbReference>
<dbReference type="GO" id="GO:0005737">
    <property type="term" value="C:cytoplasm"/>
    <property type="evidence" value="ECO:0007669"/>
    <property type="project" value="UniProtKB-SubCell"/>
</dbReference>
<keyword evidence="3" id="KW-0547">Nucleotide-binding</keyword>
<dbReference type="GO" id="GO:0000287">
    <property type="term" value="F:magnesium ion binding"/>
    <property type="evidence" value="ECO:0007669"/>
    <property type="project" value="UniProtKB-UniRule"/>
</dbReference>
<keyword evidence="3" id="KW-0963">Cytoplasm</keyword>
<dbReference type="PANTHER" id="PTHR23135:SF4">
    <property type="entry name" value="UDP-N-ACETYLMURAMOYL-L-ALANYL-D-GLUTAMATE--2,6-DIAMINOPIMELATE LIGASE MURE HOMOLOG, CHLOROPLASTIC"/>
    <property type="match status" value="1"/>
</dbReference>
<evidence type="ECO:0000256" key="4">
    <source>
        <dbReference type="RuleBase" id="RU004135"/>
    </source>
</evidence>
<keyword evidence="3 4" id="KW-0131">Cell cycle</keyword>
<dbReference type="SUPFAM" id="SSF53623">
    <property type="entry name" value="MurD-like peptide ligases, catalytic domain"/>
    <property type="match status" value="1"/>
</dbReference>
<comment type="PTM">
    <text evidence="3">Carboxylation is probably crucial for Mg(2+) binding and, consequently, for the gamma-phosphate positioning of ATP.</text>
</comment>
<evidence type="ECO:0000259" key="6">
    <source>
        <dbReference type="Pfam" id="PF08245"/>
    </source>
</evidence>
<dbReference type="GO" id="GO:0071555">
    <property type="term" value="P:cell wall organization"/>
    <property type="evidence" value="ECO:0007669"/>
    <property type="project" value="UniProtKB-KW"/>
</dbReference>
<comment type="function">
    <text evidence="3">Catalyzes the addition of an amino acid to the nucleotide precursor UDP-N-acetylmuramoyl-L-alanyl-D-glutamate (UMAG) in the biosynthesis of bacterial cell-wall peptidoglycan.</text>
</comment>
<comment type="pathway">
    <text evidence="1 3 4">Cell wall biogenesis; peptidoglycan biosynthesis.</text>
</comment>
<keyword evidence="3 4" id="KW-0573">Peptidoglycan synthesis</keyword>
<keyword evidence="3" id="KW-0067">ATP-binding</keyword>
<keyword evidence="3 7" id="KW-0436">Ligase</keyword>
<dbReference type="EMBL" id="FOHA01000009">
    <property type="protein sequence ID" value="SER88321.1"/>
    <property type="molecule type" value="Genomic_DNA"/>
</dbReference>
<dbReference type="GO" id="GO:0009252">
    <property type="term" value="P:peptidoglycan biosynthetic process"/>
    <property type="evidence" value="ECO:0007669"/>
    <property type="project" value="UniProtKB-UniRule"/>
</dbReference>
<protein>
    <recommendedName>
        <fullName evidence="3">UDP-N-acetylmuramyl-tripeptide synthetase</fullName>
        <ecNumber evidence="3">6.3.2.-</ecNumber>
    </recommendedName>
    <alternativeName>
        <fullName evidence="3">UDP-MurNAc-tripeptide synthetase</fullName>
    </alternativeName>
</protein>
<dbReference type="GO" id="GO:0005524">
    <property type="term" value="F:ATP binding"/>
    <property type="evidence" value="ECO:0007669"/>
    <property type="project" value="UniProtKB-UniRule"/>
</dbReference>
<dbReference type="HAMAP" id="MF_00208">
    <property type="entry name" value="MurE"/>
    <property type="match status" value="1"/>
</dbReference>
<dbReference type="AlphaFoldDB" id="A0A1H9STT3"/>
<dbReference type="Gene3D" id="3.40.1390.10">
    <property type="entry name" value="MurE/MurF, N-terminal domain"/>
    <property type="match status" value="1"/>
</dbReference>
<reference evidence="7 8" key="1">
    <citation type="submission" date="2016-10" db="EMBL/GenBank/DDBJ databases">
        <authorList>
            <person name="de Groot N.N."/>
        </authorList>
    </citation>
    <scope>NUCLEOTIDE SEQUENCE [LARGE SCALE GENOMIC DNA]</scope>
    <source>
        <strain evidence="7 8">DSM 13760</strain>
    </source>
</reference>
<dbReference type="SUPFAM" id="SSF53244">
    <property type="entry name" value="MurD-like peptide ligases, peptide-binding domain"/>
    <property type="match status" value="1"/>
</dbReference>
<name>A0A1H9STT3_9LACT</name>
<keyword evidence="3" id="KW-0460">Magnesium</keyword>
<dbReference type="Pfam" id="PF08245">
    <property type="entry name" value="Mur_ligase_M"/>
    <property type="match status" value="1"/>
</dbReference>
<keyword evidence="8" id="KW-1185">Reference proteome</keyword>
<comment type="similarity">
    <text evidence="2 3">Belongs to the MurCDEF family. MurE subfamily.</text>
</comment>
<dbReference type="GO" id="GO:0051301">
    <property type="term" value="P:cell division"/>
    <property type="evidence" value="ECO:0007669"/>
    <property type="project" value="UniProtKB-KW"/>
</dbReference>
<comment type="caution">
    <text evidence="3">Lacks conserved residue(s) required for the propagation of feature annotation.</text>
</comment>
<comment type="subcellular location">
    <subcellularLocation>
        <location evidence="3 4">Cytoplasm</location>
    </subcellularLocation>
</comment>
<feature type="binding site" evidence="3">
    <location>
        <begin position="162"/>
        <end position="163"/>
    </location>
    <ligand>
        <name>UDP-N-acetyl-alpha-D-muramoyl-L-alanyl-D-glutamate</name>
        <dbReference type="ChEBI" id="CHEBI:83900"/>
    </ligand>
</feature>
<dbReference type="UniPathway" id="UPA00219"/>
<feature type="binding site" evidence="3">
    <location>
        <position position="41"/>
    </location>
    <ligand>
        <name>UDP-N-acetyl-alpha-D-muramoyl-L-alanyl-D-glutamate</name>
        <dbReference type="ChEBI" id="CHEBI:83900"/>
    </ligand>
</feature>
<keyword evidence="3 4" id="KW-0961">Cell wall biogenesis/degradation</keyword>
<evidence type="ECO:0000313" key="7">
    <source>
        <dbReference type="EMBL" id="SER88321.1"/>
    </source>
</evidence>
<dbReference type="NCBIfam" id="TIGR01085">
    <property type="entry name" value="murE"/>
    <property type="match status" value="1"/>
</dbReference>
<feature type="domain" description="Mur ligase central" evidence="6">
    <location>
        <begin position="118"/>
        <end position="331"/>
    </location>
</feature>
<accession>A0A1H9STT3</accession>
<sequence length="507" mass="56364">MSGCILKLEEALELLKEHQIFDQVIGEFPAQLSFEHISYDSQAIKANTLFFCKGANFKPSYLTSAIQAGATAYLAESAYESITDVPAIIVTDIRKAMAVLAMAYYDYPQNKLKITAYTGTKGKTSSVYFLKHILDQQNHGRTALFSTIVTYTGGAYEKSALTTPEALELYRNMHQAVENGLTDLVMEVSSQSYKTNRVYGLTFDIGIFLNISEDHISPIEHPDFEDYLNCKLQLVKNSRLAVINAETREFERIYQTARAHAERVVLFGNATNHAAKDYYFDHLMNHDGVLSFEIAGDTVENQTGPLLNGSYEMNMLGAFNVENALSAMIAAKEYGCDRAICARGIAETSIPGRMNLMKVNDITIVIDYAHNYVSMYNLLTTIKEDFPLGNKIVLFGSTGEKGISRRKDLGRVAGEFADQIIITEDDPQGEDPMKICLEIASYVESFDTPYEIILNRSKGIEQALTIAQPGDVVILAGKGADAYQKRHGVDEYYETDMGAVKRILNLA</sequence>
<dbReference type="Pfam" id="PF02875">
    <property type="entry name" value="Mur_ligase_C"/>
    <property type="match status" value="1"/>
</dbReference>
<dbReference type="RefSeq" id="WP_092652205.1">
    <property type="nucleotide sequence ID" value="NZ_FOHA01000009.1"/>
</dbReference>
<dbReference type="Proteomes" id="UP000198948">
    <property type="component" value="Unassembled WGS sequence"/>
</dbReference>
<feature type="binding site" evidence="3">
    <location>
        <position position="197"/>
    </location>
    <ligand>
        <name>UDP-N-acetyl-alpha-D-muramoyl-L-alanyl-D-glutamate</name>
        <dbReference type="ChEBI" id="CHEBI:83900"/>
    </ligand>
</feature>
<dbReference type="InterPro" id="IPR013221">
    <property type="entry name" value="Mur_ligase_cen"/>
</dbReference>
<dbReference type="InterPro" id="IPR036565">
    <property type="entry name" value="Mur-like_cat_sf"/>
</dbReference>
<gene>
    <name evidence="3" type="primary">murE</name>
    <name evidence="7" type="ORF">SAMN04488559_10936</name>
</gene>
<proteinExistence type="inferred from homology"/>
<dbReference type="OrthoDB" id="9800958at2"/>
<dbReference type="PANTHER" id="PTHR23135">
    <property type="entry name" value="MUR LIGASE FAMILY MEMBER"/>
    <property type="match status" value="1"/>
</dbReference>
<dbReference type="EC" id="6.3.2.-" evidence="3"/>
<feature type="binding site" evidence="3">
    <location>
        <begin position="119"/>
        <end position="125"/>
    </location>
    <ligand>
        <name>ATP</name>
        <dbReference type="ChEBI" id="CHEBI:30616"/>
    </ligand>
</feature>
<evidence type="ECO:0000259" key="5">
    <source>
        <dbReference type="Pfam" id="PF02875"/>
    </source>
</evidence>
<dbReference type="InterPro" id="IPR036615">
    <property type="entry name" value="Mur_ligase_C_dom_sf"/>
</dbReference>
<organism evidence="7 8">
    <name type="scientific">Isobaculum melis</name>
    <dbReference type="NCBI Taxonomy" id="142588"/>
    <lineage>
        <taxon>Bacteria</taxon>
        <taxon>Bacillati</taxon>
        <taxon>Bacillota</taxon>
        <taxon>Bacilli</taxon>
        <taxon>Lactobacillales</taxon>
        <taxon>Carnobacteriaceae</taxon>
        <taxon>Isobaculum</taxon>
    </lineage>
</organism>
<keyword evidence="3 4" id="KW-0133">Cell shape</keyword>